<dbReference type="Proteomes" id="UP000589036">
    <property type="component" value="Unassembled WGS sequence"/>
</dbReference>
<dbReference type="SUPFAM" id="SSF56112">
    <property type="entry name" value="Protein kinase-like (PK-like)"/>
    <property type="match status" value="1"/>
</dbReference>
<accession>A0A852U3H2</accession>
<evidence type="ECO:0000313" key="3">
    <source>
        <dbReference type="Proteomes" id="UP000589036"/>
    </source>
</evidence>
<organism evidence="2 3">
    <name type="scientific">Spinactinospora alkalitolerans</name>
    <dbReference type="NCBI Taxonomy" id="687207"/>
    <lineage>
        <taxon>Bacteria</taxon>
        <taxon>Bacillati</taxon>
        <taxon>Actinomycetota</taxon>
        <taxon>Actinomycetes</taxon>
        <taxon>Streptosporangiales</taxon>
        <taxon>Nocardiopsidaceae</taxon>
        <taxon>Spinactinospora</taxon>
    </lineage>
</organism>
<comment type="caution">
    <text evidence="2">The sequence shown here is derived from an EMBL/GenBank/DDBJ whole genome shotgun (WGS) entry which is preliminary data.</text>
</comment>
<evidence type="ECO:0000313" key="2">
    <source>
        <dbReference type="EMBL" id="NYE50045.1"/>
    </source>
</evidence>
<reference evidence="2 3" key="1">
    <citation type="submission" date="2020-07" db="EMBL/GenBank/DDBJ databases">
        <title>Sequencing the genomes of 1000 actinobacteria strains.</title>
        <authorList>
            <person name="Klenk H.-P."/>
        </authorList>
    </citation>
    <scope>NUCLEOTIDE SEQUENCE [LARGE SCALE GENOMIC DNA]</scope>
    <source>
        <strain evidence="2 3">CXB654</strain>
    </source>
</reference>
<dbReference type="Pfam" id="PF01636">
    <property type="entry name" value="APH"/>
    <property type="match status" value="1"/>
</dbReference>
<dbReference type="RefSeq" id="WP_179645599.1">
    <property type="nucleotide sequence ID" value="NZ_BAAAYY010000019.1"/>
</dbReference>
<dbReference type="Gene3D" id="3.90.1200.10">
    <property type="match status" value="1"/>
</dbReference>
<dbReference type="EMBL" id="JACCCC010000001">
    <property type="protein sequence ID" value="NYE50045.1"/>
    <property type="molecule type" value="Genomic_DNA"/>
</dbReference>
<keyword evidence="3" id="KW-1185">Reference proteome</keyword>
<dbReference type="InterPro" id="IPR011009">
    <property type="entry name" value="Kinase-like_dom_sf"/>
</dbReference>
<proteinExistence type="predicted"/>
<dbReference type="InterPro" id="IPR002575">
    <property type="entry name" value="Aminoglycoside_PTrfase"/>
</dbReference>
<gene>
    <name evidence="2" type="ORF">HDA32_005165</name>
</gene>
<name>A0A852U3H2_9ACTN</name>
<feature type="domain" description="Aminoglycoside phosphotransferase" evidence="1">
    <location>
        <begin position="21"/>
        <end position="191"/>
    </location>
</feature>
<dbReference type="AlphaFoldDB" id="A0A852U3H2"/>
<sequence length="243" mass="27185">MPEHFTKTYEHPGHAQIAARHRHWLTALGAPTPALHRVTAHRLQFEQLTGHHARPQDLRSVAHLLGRLNATAYLRELRNAHLEKEFTTDGDLVLPGFTAPRLARLRRHHNEGLITPRQRAEAAELITQAAEWPATFYKDSNVRNVLITGSGPILVDFDDLTLAPFGYDLAKLLVSAAMTHGPLPRTTYTETLAAYIDGVESAGGPADAYTQGDLAHWLEIQNLFTSPYLGHNGYRHPWRAPRL</sequence>
<evidence type="ECO:0000259" key="1">
    <source>
        <dbReference type="Pfam" id="PF01636"/>
    </source>
</evidence>
<protein>
    <recommendedName>
        <fullName evidence="1">Aminoglycoside phosphotransferase domain-containing protein</fullName>
    </recommendedName>
</protein>